<evidence type="ECO:0000256" key="7">
    <source>
        <dbReference type="ARBA" id="ARBA00022840"/>
    </source>
</evidence>
<dbReference type="RefSeq" id="WP_169663943.1">
    <property type="nucleotide sequence ID" value="NZ_CP076132.1"/>
</dbReference>
<dbReference type="EMBL" id="CP076132">
    <property type="protein sequence ID" value="QWG03413.1"/>
    <property type="molecule type" value="Genomic_DNA"/>
</dbReference>
<evidence type="ECO:0000256" key="10">
    <source>
        <dbReference type="ARBA" id="ARBA00023235"/>
    </source>
</evidence>
<feature type="domain" description="UvrD-like helicase ATP-binding" evidence="15">
    <location>
        <begin position="1"/>
        <end position="516"/>
    </location>
</feature>
<evidence type="ECO:0000313" key="18">
    <source>
        <dbReference type="Proteomes" id="UP000678679"/>
    </source>
</evidence>
<dbReference type="GO" id="GO:0005524">
    <property type="term" value="F:ATP binding"/>
    <property type="evidence" value="ECO:0007669"/>
    <property type="project" value="UniProtKB-UniRule"/>
</dbReference>
<dbReference type="InterPro" id="IPR027417">
    <property type="entry name" value="P-loop_NTPase"/>
</dbReference>
<name>A0AAX1NCL9_9BACT</name>
<protein>
    <recommendedName>
        <fullName evidence="12">DNA 3'-5' helicase</fullName>
        <ecNumber evidence="12">5.6.2.4</ecNumber>
    </recommendedName>
</protein>
<gene>
    <name evidence="17" type="ORF">KMW28_07460</name>
</gene>
<dbReference type="Gene3D" id="3.40.50.300">
    <property type="entry name" value="P-loop containing nucleotide triphosphate hydrolases"/>
    <property type="match status" value="3"/>
</dbReference>
<dbReference type="InterPro" id="IPR011604">
    <property type="entry name" value="PDDEXK-like_dom_sf"/>
</dbReference>
<organism evidence="17 18">
    <name type="scientific">Flammeovirga yaeyamensis</name>
    <dbReference type="NCBI Taxonomy" id="367791"/>
    <lineage>
        <taxon>Bacteria</taxon>
        <taxon>Pseudomonadati</taxon>
        <taxon>Bacteroidota</taxon>
        <taxon>Cytophagia</taxon>
        <taxon>Cytophagales</taxon>
        <taxon>Flammeovirgaceae</taxon>
        <taxon>Flammeovirga</taxon>
    </lineage>
</organism>
<keyword evidence="18" id="KW-1185">Reference proteome</keyword>
<keyword evidence="9" id="KW-0234">DNA repair</keyword>
<dbReference type="PANTHER" id="PTHR11070:SF67">
    <property type="entry name" value="DNA 3'-5' HELICASE"/>
    <property type="match status" value="1"/>
</dbReference>
<keyword evidence="3" id="KW-0227">DNA damage</keyword>
<keyword evidence="6" id="KW-0269">Exonuclease</keyword>
<evidence type="ECO:0000256" key="8">
    <source>
        <dbReference type="ARBA" id="ARBA00023125"/>
    </source>
</evidence>
<evidence type="ECO:0000256" key="13">
    <source>
        <dbReference type="ARBA" id="ARBA00048988"/>
    </source>
</evidence>
<evidence type="ECO:0000256" key="2">
    <source>
        <dbReference type="ARBA" id="ARBA00022741"/>
    </source>
</evidence>
<dbReference type="PROSITE" id="PS51217">
    <property type="entry name" value="UVRD_HELICASE_CTER"/>
    <property type="match status" value="1"/>
</dbReference>
<dbReference type="GO" id="GO:0005829">
    <property type="term" value="C:cytosol"/>
    <property type="evidence" value="ECO:0007669"/>
    <property type="project" value="TreeGrafter"/>
</dbReference>
<keyword evidence="7 14" id="KW-0067">ATP-binding</keyword>
<evidence type="ECO:0000256" key="11">
    <source>
        <dbReference type="ARBA" id="ARBA00034617"/>
    </source>
</evidence>
<dbReference type="Proteomes" id="UP000678679">
    <property type="component" value="Chromosome 1"/>
</dbReference>
<evidence type="ECO:0000256" key="12">
    <source>
        <dbReference type="ARBA" id="ARBA00034808"/>
    </source>
</evidence>
<dbReference type="PANTHER" id="PTHR11070">
    <property type="entry name" value="UVRD / RECB / PCRA DNA HELICASE FAMILY MEMBER"/>
    <property type="match status" value="1"/>
</dbReference>
<keyword evidence="5 14" id="KW-0347">Helicase</keyword>
<dbReference type="GO" id="GO:0043138">
    <property type="term" value="F:3'-5' DNA helicase activity"/>
    <property type="evidence" value="ECO:0007669"/>
    <property type="project" value="UniProtKB-EC"/>
</dbReference>
<feature type="binding site" evidence="14">
    <location>
        <begin position="12"/>
        <end position="19"/>
    </location>
    <ligand>
        <name>ATP</name>
        <dbReference type="ChEBI" id="CHEBI:30616"/>
    </ligand>
</feature>
<comment type="catalytic activity">
    <reaction evidence="13">
        <text>ATP + H2O = ADP + phosphate + H(+)</text>
        <dbReference type="Rhea" id="RHEA:13065"/>
        <dbReference type="ChEBI" id="CHEBI:15377"/>
        <dbReference type="ChEBI" id="CHEBI:15378"/>
        <dbReference type="ChEBI" id="CHEBI:30616"/>
        <dbReference type="ChEBI" id="CHEBI:43474"/>
        <dbReference type="ChEBI" id="CHEBI:456216"/>
        <dbReference type="EC" id="5.6.2.4"/>
    </reaction>
</comment>
<evidence type="ECO:0000259" key="15">
    <source>
        <dbReference type="PROSITE" id="PS51198"/>
    </source>
</evidence>
<keyword evidence="4 14" id="KW-0378">Hydrolase</keyword>
<dbReference type="PROSITE" id="PS51198">
    <property type="entry name" value="UVRD_HELICASE_ATP_BIND"/>
    <property type="match status" value="1"/>
</dbReference>
<evidence type="ECO:0000256" key="1">
    <source>
        <dbReference type="ARBA" id="ARBA00022722"/>
    </source>
</evidence>
<keyword evidence="1" id="KW-0540">Nuclease</keyword>
<dbReference type="InterPro" id="IPR014016">
    <property type="entry name" value="UvrD-like_ATP-bd"/>
</dbReference>
<dbReference type="EC" id="5.6.2.4" evidence="12"/>
<evidence type="ECO:0000256" key="9">
    <source>
        <dbReference type="ARBA" id="ARBA00023204"/>
    </source>
</evidence>
<keyword evidence="2 14" id="KW-0547">Nucleotide-binding</keyword>
<dbReference type="GO" id="GO:0004527">
    <property type="term" value="F:exonuclease activity"/>
    <property type="evidence" value="ECO:0007669"/>
    <property type="project" value="UniProtKB-KW"/>
</dbReference>
<keyword evidence="10" id="KW-0413">Isomerase</keyword>
<evidence type="ECO:0000256" key="6">
    <source>
        <dbReference type="ARBA" id="ARBA00022839"/>
    </source>
</evidence>
<dbReference type="Pfam" id="PF13361">
    <property type="entry name" value="UvrD_C"/>
    <property type="match status" value="1"/>
</dbReference>
<keyword evidence="8" id="KW-0238">DNA-binding</keyword>
<dbReference type="Pfam" id="PF00580">
    <property type="entry name" value="UvrD-helicase"/>
    <property type="match status" value="2"/>
</dbReference>
<evidence type="ECO:0000256" key="3">
    <source>
        <dbReference type="ARBA" id="ARBA00022763"/>
    </source>
</evidence>
<sequence>MSTSKKFNIYRSSAGAGKTFTLAKEYIKIALQIEKFDEEFNPDYFQHILAVTFTNLATAEMKERILEQLLKFSKAESKLEDDMLKSIINEFFGFGIDDKTPDEQKSPLEPEIFNRIKSRSKIVHQKILHGYSNFSVSTIDAFSQKVAQAFKRDLDFPFNFELVLDSSNLLEDAIYSLMDRVGKEEAKDLTKALTQFSLKMAEEDRSWNIVPNISDFGKALFDDNQRRIIEKLGINQETKEELSIADFSKIANRLRKIIYEDNEKIVQDAYNTIRKSLSDNGLSLDELSSNVGKAIIKFDKPLSQMDKKKDIGNPIKKVAESGDPSSLTTKTNYKKFGGQMDAAYPLIQSSVASIIEVILSTELIKKVYDKIYLVGTALLLQKELEVQKKEQGWIHISEIGDNINKIVEDAPIPYLYERLGERYHHILIDEFQDTSKTQWHNLIPLVSNALTEEEGNKCLVVGDAKQSIYRWRGGQAEMLVELPHLPTAKGTALQQEEYVFEKEANPLKLGKNFRSFPNIIEFNNTLYEFIRQDAKKEMLSKFYEGGEQEKVKKQGGQVRLSILQQSGSASDSEEINLKRIHQVIQQLVEEEGYAYKDIAILVRKNDNGAKIADYLVKEDVEVISSESLLVNSAPSIQFMVNMIRLLARRLDKMLYMEIIRFLFAHFNDIKNNRWEKKNESPTIFPGSDYVDLGKAMKECESPSDFEAILKKEFDVDFELSSFRRKSMFDQVEFLIQNFQLNKRTTEQSYQMKFLGVVLSHSQKKGNSAQEFLNRWESLKDKEAISVPDNINAVRILSIHKSKGLEFPVVLLPFANWSVKPQNKSSKWFNWEGNDVIPELGATNLPLSSYLENTEFAEDYLEEVEETFIDAVNMLYVATTRAKKHLHIFTVDSRFKSTQVTDLLLKFKDFAFSHDNFDAKELASVTISSETNEEIFNEYEFFSDDVPNKNAEQIGAVNEIKEIIHTDQSEHLRMKSGSLELGEKEIHLEEIALAKNKGVIIHKAFEKIRFKEDYIEASNYLERKGWIDYEELLEYQDAILKIISHPEVSSFFDKSSGYTVLNETEIISPRKELMKAAIVDRPDRLMYKGDEAIVIDYKTGNHNDHHEVQIKRYGTALKKMGFKTIKLILLYTENNDVHHVEF</sequence>
<dbReference type="Gene3D" id="3.90.320.10">
    <property type="match status" value="1"/>
</dbReference>
<dbReference type="SUPFAM" id="SSF52540">
    <property type="entry name" value="P-loop containing nucleoside triphosphate hydrolases"/>
    <property type="match status" value="1"/>
</dbReference>
<evidence type="ECO:0000256" key="5">
    <source>
        <dbReference type="ARBA" id="ARBA00022806"/>
    </source>
</evidence>
<dbReference type="AlphaFoldDB" id="A0AAX1NCL9"/>
<dbReference type="GO" id="GO:0003677">
    <property type="term" value="F:DNA binding"/>
    <property type="evidence" value="ECO:0007669"/>
    <property type="project" value="UniProtKB-KW"/>
</dbReference>
<reference evidence="17 18" key="1">
    <citation type="submission" date="2021-05" db="EMBL/GenBank/DDBJ databases">
        <title>Comparative genomic studies on the polysaccharide-degrading batcterial strains of the Flammeovirga genus.</title>
        <authorList>
            <person name="Zewei F."/>
            <person name="Zheng Z."/>
            <person name="Yu L."/>
            <person name="Ruyue G."/>
            <person name="Yanhong M."/>
            <person name="Yuanyuan C."/>
            <person name="Jingyan G."/>
            <person name="Wenjun H."/>
        </authorList>
    </citation>
    <scope>NUCLEOTIDE SEQUENCE [LARGE SCALE GENOMIC DNA]</scope>
    <source>
        <strain evidence="17 18">NBRC:100898</strain>
    </source>
</reference>
<dbReference type="InterPro" id="IPR014017">
    <property type="entry name" value="DNA_helicase_UvrD-like_C"/>
</dbReference>
<dbReference type="GO" id="GO:0000725">
    <property type="term" value="P:recombinational repair"/>
    <property type="evidence" value="ECO:0007669"/>
    <property type="project" value="TreeGrafter"/>
</dbReference>
<evidence type="ECO:0000259" key="16">
    <source>
        <dbReference type="PROSITE" id="PS51217"/>
    </source>
</evidence>
<proteinExistence type="predicted"/>
<dbReference type="Gene3D" id="1.10.3170.10">
    <property type="entry name" value="Recbcd, chain B, domain 2"/>
    <property type="match status" value="1"/>
</dbReference>
<evidence type="ECO:0000313" key="17">
    <source>
        <dbReference type="EMBL" id="QWG03413.1"/>
    </source>
</evidence>
<accession>A0AAX1NCL9</accession>
<evidence type="ECO:0000256" key="4">
    <source>
        <dbReference type="ARBA" id="ARBA00022801"/>
    </source>
</evidence>
<evidence type="ECO:0000256" key="14">
    <source>
        <dbReference type="PROSITE-ProRule" id="PRU00560"/>
    </source>
</evidence>
<dbReference type="InterPro" id="IPR000212">
    <property type="entry name" value="DNA_helicase_UvrD/REP"/>
</dbReference>
<dbReference type="KEGG" id="fya:KMW28_07460"/>
<comment type="catalytic activity">
    <reaction evidence="11">
        <text>Couples ATP hydrolysis with the unwinding of duplex DNA by translocating in the 3'-5' direction.</text>
        <dbReference type="EC" id="5.6.2.4"/>
    </reaction>
</comment>
<feature type="domain" description="UvrD-like helicase C-terminal" evidence="16">
    <location>
        <begin position="517"/>
        <end position="803"/>
    </location>
</feature>